<dbReference type="AlphaFoldDB" id="A0A6A4GAZ5"/>
<name>A0A6A4GAZ5_9AGAR</name>
<evidence type="ECO:0000313" key="1">
    <source>
        <dbReference type="EMBL" id="KAE9382647.1"/>
    </source>
</evidence>
<sequence length="73" mass="8449">MKRATSVSASQPALDIRINRRFTQILDTRQAEKLARVMHHTKPDPQQKVVIAYKEEWRFGPRPESRKAGIAVH</sequence>
<accession>A0A6A4GAZ5</accession>
<reference evidence="1" key="1">
    <citation type="journal article" date="2019" name="Environ. Microbiol.">
        <title>Fungal ecological strategies reflected in gene transcription - a case study of two litter decomposers.</title>
        <authorList>
            <person name="Barbi F."/>
            <person name="Kohler A."/>
            <person name="Barry K."/>
            <person name="Baskaran P."/>
            <person name="Daum C."/>
            <person name="Fauchery L."/>
            <person name="Ihrmark K."/>
            <person name="Kuo A."/>
            <person name="LaButti K."/>
            <person name="Lipzen A."/>
            <person name="Morin E."/>
            <person name="Grigoriev I.V."/>
            <person name="Henrissat B."/>
            <person name="Lindahl B."/>
            <person name="Martin F."/>
        </authorList>
    </citation>
    <scope>NUCLEOTIDE SEQUENCE</scope>
    <source>
        <strain evidence="1">JB14</strain>
    </source>
</reference>
<gene>
    <name evidence="1" type="ORF">BT96DRAFT_1010274</name>
</gene>
<evidence type="ECO:0000313" key="2">
    <source>
        <dbReference type="Proteomes" id="UP000799118"/>
    </source>
</evidence>
<organism evidence="1 2">
    <name type="scientific">Gymnopus androsaceus JB14</name>
    <dbReference type="NCBI Taxonomy" id="1447944"/>
    <lineage>
        <taxon>Eukaryota</taxon>
        <taxon>Fungi</taxon>
        <taxon>Dikarya</taxon>
        <taxon>Basidiomycota</taxon>
        <taxon>Agaricomycotina</taxon>
        <taxon>Agaricomycetes</taxon>
        <taxon>Agaricomycetidae</taxon>
        <taxon>Agaricales</taxon>
        <taxon>Marasmiineae</taxon>
        <taxon>Omphalotaceae</taxon>
        <taxon>Gymnopus</taxon>
    </lineage>
</organism>
<proteinExistence type="predicted"/>
<keyword evidence="2" id="KW-1185">Reference proteome</keyword>
<protein>
    <submittedName>
        <fullName evidence="1">Uncharacterized protein</fullName>
    </submittedName>
</protein>
<dbReference type="EMBL" id="ML771196">
    <property type="protein sequence ID" value="KAE9382647.1"/>
    <property type="molecule type" value="Genomic_DNA"/>
</dbReference>
<dbReference type="Proteomes" id="UP000799118">
    <property type="component" value="Unassembled WGS sequence"/>
</dbReference>